<feature type="region of interest" description="Disordered" evidence="1">
    <location>
        <begin position="1"/>
        <end position="73"/>
    </location>
</feature>
<dbReference type="Proteomes" id="UP000593564">
    <property type="component" value="Unassembled WGS sequence"/>
</dbReference>
<dbReference type="EMBL" id="JACBKZ010000014">
    <property type="protein sequence ID" value="KAF5934451.1"/>
    <property type="molecule type" value="Genomic_DNA"/>
</dbReference>
<evidence type="ECO:0000256" key="1">
    <source>
        <dbReference type="SAM" id="MobiDB-lite"/>
    </source>
</evidence>
<feature type="domain" description="Retrotransposon gag" evidence="2">
    <location>
        <begin position="153"/>
        <end position="241"/>
    </location>
</feature>
<reference evidence="4" key="1">
    <citation type="journal article" date="2020" name="Nat. Commun.">
        <title>Genome assembly of wild tea tree DASZ reveals pedigree and selection history of tea varieties.</title>
        <authorList>
            <person name="Zhang W."/>
            <person name="Zhang Y."/>
            <person name="Qiu H."/>
            <person name="Guo Y."/>
            <person name="Wan H."/>
            <person name="Zhang X."/>
            <person name="Scossa F."/>
            <person name="Alseekh S."/>
            <person name="Zhang Q."/>
            <person name="Wang P."/>
            <person name="Xu L."/>
            <person name="Schmidt M.H."/>
            <person name="Jia X."/>
            <person name="Li D."/>
            <person name="Zhu A."/>
            <person name="Guo F."/>
            <person name="Chen W."/>
            <person name="Ni D."/>
            <person name="Usadel B."/>
            <person name="Fernie A.R."/>
            <person name="Wen W."/>
        </authorList>
    </citation>
    <scope>NUCLEOTIDE SEQUENCE [LARGE SCALE GENOMIC DNA]</scope>
    <source>
        <strain evidence="4">cv. G240</strain>
    </source>
</reference>
<name>A0A7J7G2Y4_CAMSI</name>
<dbReference type="PANTHER" id="PTHR33223">
    <property type="entry name" value="CCHC-TYPE DOMAIN-CONTAINING PROTEIN"/>
    <property type="match status" value="1"/>
</dbReference>
<dbReference type="PANTHER" id="PTHR33223:SF8">
    <property type="entry name" value="OS04G0172440 PROTEIN"/>
    <property type="match status" value="1"/>
</dbReference>
<dbReference type="Pfam" id="PF03732">
    <property type="entry name" value="Retrotrans_gag"/>
    <property type="match status" value="1"/>
</dbReference>
<gene>
    <name evidence="3" type="ORF">HYC85_030622</name>
</gene>
<feature type="region of interest" description="Disordered" evidence="1">
    <location>
        <begin position="364"/>
        <end position="386"/>
    </location>
</feature>
<comment type="caution">
    <text evidence="3">The sequence shown here is derived from an EMBL/GenBank/DDBJ whole genome shotgun (WGS) entry which is preliminary data.</text>
</comment>
<dbReference type="AlphaFoldDB" id="A0A7J7G2Y4"/>
<protein>
    <recommendedName>
        <fullName evidence="2">Retrotransposon gag domain-containing protein</fullName>
    </recommendedName>
</protein>
<sequence>MAQQAELIARLQQQTGASASHQAPPPPGVLAPEEAPNVQGDTDIPTGPAPLPPQLSKTPTNLPDSPFESEVDPTALKVSKLEKLFKKSEGVKSIPDIEDGYTDAAVTLPDCFKMPHIDRFDGSGDPMVHLRLFSNILRPMGLTRLQKLSLFGRTLSGVAVIWYAKLEDDVKRNWDEMAEAFVAQYSYNTQIEVTTRDLETTRQEPKESFSEFVTRWRAKTTMMTLRPTDKDQIRMIVRNLQPKLMQKMIVLPFPTFPDLHEMGVQIEDAMKQGLIDQEKEQPRRAFSRSSNATTSGDGAARSSEVGMVTTAVSKTATPFTGASESISQKSKYPPRVKRVFTPLYMPLSKALEALLRKGYLKPLEQRPLPDPIPPKHDHTKYCAYHQ</sequence>
<feature type="compositionally biased region" description="Polar residues" evidence="1">
    <location>
        <begin position="11"/>
        <end position="21"/>
    </location>
</feature>
<dbReference type="InterPro" id="IPR005162">
    <property type="entry name" value="Retrotrans_gag_dom"/>
</dbReference>
<accession>A0A7J7G2Y4</accession>
<reference evidence="3 4" key="2">
    <citation type="submission" date="2020-07" db="EMBL/GenBank/DDBJ databases">
        <title>Genome assembly of wild tea tree DASZ reveals pedigree and selection history of tea varieties.</title>
        <authorList>
            <person name="Zhang W."/>
        </authorList>
    </citation>
    <scope>NUCLEOTIDE SEQUENCE [LARGE SCALE GENOMIC DNA]</scope>
    <source>
        <strain evidence="4">cv. G240</strain>
        <tissue evidence="3">Leaf</tissue>
    </source>
</reference>
<keyword evidence="4" id="KW-1185">Reference proteome</keyword>
<feature type="region of interest" description="Disordered" evidence="1">
    <location>
        <begin position="277"/>
        <end position="303"/>
    </location>
</feature>
<evidence type="ECO:0000313" key="4">
    <source>
        <dbReference type="Proteomes" id="UP000593564"/>
    </source>
</evidence>
<feature type="compositionally biased region" description="Polar residues" evidence="1">
    <location>
        <begin position="287"/>
        <end position="296"/>
    </location>
</feature>
<organism evidence="3 4">
    <name type="scientific">Camellia sinensis</name>
    <name type="common">Tea plant</name>
    <name type="synonym">Thea sinensis</name>
    <dbReference type="NCBI Taxonomy" id="4442"/>
    <lineage>
        <taxon>Eukaryota</taxon>
        <taxon>Viridiplantae</taxon>
        <taxon>Streptophyta</taxon>
        <taxon>Embryophyta</taxon>
        <taxon>Tracheophyta</taxon>
        <taxon>Spermatophyta</taxon>
        <taxon>Magnoliopsida</taxon>
        <taxon>eudicotyledons</taxon>
        <taxon>Gunneridae</taxon>
        <taxon>Pentapetalae</taxon>
        <taxon>asterids</taxon>
        <taxon>Ericales</taxon>
        <taxon>Theaceae</taxon>
        <taxon>Camellia</taxon>
    </lineage>
</organism>
<evidence type="ECO:0000313" key="3">
    <source>
        <dbReference type="EMBL" id="KAF5934451.1"/>
    </source>
</evidence>
<proteinExistence type="predicted"/>
<evidence type="ECO:0000259" key="2">
    <source>
        <dbReference type="Pfam" id="PF03732"/>
    </source>
</evidence>